<feature type="non-terminal residue" evidence="3">
    <location>
        <position position="241"/>
    </location>
</feature>
<sequence>MGSYTNSIKQKKDKVKATKVKTNQNENDSKDNSSQNKNDSKDNPIRNNKKLQLNKAIHILSIIIIMIGTYLLIDILWISPTKSNKEMKEIQEIYGNNNSIPEDIKTPSIPKETDDQLTTAETSEIIPLEKFNHLLELNPDVKGWIQIEGTNINYPVLQSSKDEPEYYLTRNMKKEDDRFGSIFLDTNTDIETPTQCFLIHGHNMTSTGNMFHELMNYNDLDFLINSPIIQFDTLYEEDRKS</sequence>
<comment type="caution">
    <text evidence="3">The sequence shown here is derived from an EMBL/GenBank/DDBJ whole genome shotgun (WGS) entry which is preliminary data.</text>
</comment>
<keyword evidence="2" id="KW-0812">Transmembrane</keyword>
<feature type="compositionally biased region" description="Basic residues" evidence="1">
    <location>
        <begin position="9"/>
        <end position="19"/>
    </location>
</feature>
<feature type="compositionally biased region" description="Low complexity" evidence="1">
    <location>
        <begin position="20"/>
        <end position="37"/>
    </location>
</feature>
<dbReference type="Gene3D" id="2.40.260.10">
    <property type="entry name" value="Sortase"/>
    <property type="match status" value="1"/>
</dbReference>
<dbReference type="GO" id="GO:0016787">
    <property type="term" value="F:hydrolase activity"/>
    <property type="evidence" value="ECO:0007669"/>
    <property type="project" value="UniProtKB-KW"/>
</dbReference>
<evidence type="ECO:0000313" key="4">
    <source>
        <dbReference type="Proteomes" id="UP000262969"/>
    </source>
</evidence>
<dbReference type="InterPro" id="IPR009835">
    <property type="entry name" value="SrtB"/>
</dbReference>
<feature type="region of interest" description="Disordered" evidence="1">
    <location>
        <begin position="1"/>
        <end position="46"/>
    </location>
</feature>
<gene>
    <name evidence="3" type="ORF">DHW61_09220</name>
</gene>
<keyword evidence="2" id="KW-0472">Membrane</keyword>
<dbReference type="SUPFAM" id="SSF63817">
    <property type="entry name" value="Sortase"/>
    <property type="match status" value="1"/>
</dbReference>
<dbReference type="CDD" id="cd05826">
    <property type="entry name" value="Sortase_B"/>
    <property type="match status" value="1"/>
</dbReference>
<keyword evidence="2" id="KW-1133">Transmembrane helix</keyword>
<proteinExistence type="predicted"/>
<evidence type="ECO:0008006" key="5">
    <source>
        <dbReference type="Google" id="ProtNLM"/>
    </source>
</evidence>
<dbReference type="AlphaFoldDB" id="A0A3D2X611"/>
<feature type="transmembrane region" description="Helical" evidence="2">
    <location>
        <begin position="56"/>
        <end position="78"/>
    </location>
</feature>
<dbReference type="Proteomes" id="UP000262969">
    <property type="component" value="Unassembled WGS sequence"/>
</dbReference>
<dbReference type="EMBL" id="DPVV01000302">
    <property type="protein sequence ID" value="HCL02581.1"/>
    <property type="molecule type" value="Genomic_DNA"/>
</dbReference>
<accession>A0A3D2X611</accession>
<evidence type="ECO:0000256" key="2">
    <source>
        <dbReference type="SAM" id="Phobius"/>
    </source>
</evidence>
<name>A0A3D2X611_9FIRM</name>
<dbReference type="InterPro" id="IPR023365">
    <property type="entry name" value="Sortase_dom-sf"/>
</dbReference>
<organism evidence="3 4">
    <name type="scientific">Lachnoclostridium phytofermentans</name>
    <dbReference type="NCBI Taxonomy" id="66219"/>
    <lineage>
        <taxon>Bacteria</taxon>
        <taxon>Bacillati</taxon>
        <taxon>Bacillota</taxon>
        <taxon>Clostridia</taxon>
        <taxon>Lachnospirales</taxon>
        <taxon>Lachnospiraceae</taxon>
    </lineage>
</organism>
<protein>
    <recommendedName>
        <fullName evidence="5">Class B sortase</fullName>
    </recommendedName>
</protein>
<evidence type="ECO:0000313" key="3">
    <source>
        <dbReference type="EMBL" id="HCL02581.1"/>
    </source>
</evidence>
<reference evidence="3 4" key="1">
    <citation type="journal article" date="2018" name="Nat. Biotechnol.">
        <title>A standardized bacterial taxonomy based on genome phylogeny substantially revises the tree of life.</title>
        <authorList>
            <person name="Parks D.H."/>
            <person name="Chuvochina M."/>
            <person name="Waite D.W."/>
            <person name="Rinke C."/>
            <person name="Skarshewski A."/>
            <person name="Chaumeil P.A."/>
            <person name="Hugenholtz P."/>
        </authorList>
    </citation>
    <scope>NUCLEOTIDE SEQUENCE [LARGE SCALE GENOMIC DNA]</scope>
    <source>
        <strain evidence="3">UBA11728</strain>
    </source>
</reference>
<evidence type="ECO:0000256" key="1">
    <source>
        <dbReference type="SAM" id="MobiDB-lite"/>
    </source>
</evidence>